<keyword evidence="2" id="KW-1185">Reference proteome</keyword>
<dbReference type="AlphaFoldDB" id="A0AAD3SEE4"/>
<protein>
    <submittedName>
        <fullName evidence="1">Uncharacterized protein</fullName>
    </submittedName>
</protein>
<dbReference type="EMBL" id="BSYO01000009">
    <property type="protein sequence ID" value="GMH09623.1"/>
    <property type="molecule type" value="Genomic_DNA"/>
</dbReference>
<comment type="caution">
    <text evidence="1">The sequence shown here is derived from an EMBL/GenBank/DDBJ whole genome shotgun (WGS) entry which is preliminary data.</text>
</comment>
<accession>A0AAD3SEE4</accession>
<sequence length="99" mass="11300">MNGDDKFLHCLQSSGCLCLPLHYVVIHVRLSPQNFQIAEQWSTAGREALSYIIHACLGVYCSLSLEWNFGRAPDYHDSQLKRDEGWGTTDEHLLRLLLP</sequence>
<dbReference type="Proteomes" id="UP001279734">
    <property type="component" value="Unassembled WGS sequence"/>
</dbReference>
<evidence type="ECO:0000313" key="1">
    <source>
        <dbReference type="EMBL" id="GMH09623.1"/>
    </source>
</evidence>
<name>A0AAD3SEE4_NEPGR</name>
<proteinExistence type="predicted"/>
<evidence type="ECO:0000313" key="2">
    <source>
        <dbReference type="Proteomes" id="UP001279734"/>
    </source>
</evidence>
<gene>
    <name evidence="1" type="ORF">Nepgr_011464</name>
</gene>
<organism evidence="1 2">
    <name type="scientific">Nepenthes gracilis</name>
    <name type="common">Slender pitcher plant</name>
    <dbReference type="NCBI Taxonomy" id="150966"/>
    <lineage>
        <taxon>Eukaryota</taxon>
        <taxon>Viridiplantae</taxon>
        <taxon>Streptophyta</taxon>
        <taxon>Embryophyta</taxon>
        <taxon>Tracheophyta</taxon>
        <taxon>Spermatophyta</taxon>
        <taxon>Magnoliopsida</taxon>
        <taxon>eudicotyledons</taxon>
        <taxon>Gunneridae</taxon>
        <taxon>Pentapetalae</taxon>
        <taxon>Caryophyllales</taxon>
        <taxon>Nepenthaceae</taxon>
        <taxon>Nepenthes</taxon>
    </lineage>
</organism>
<reference evidence="1" key="1">
    <citation type="submission" date="2023-05" db="EMBL/GenBank/DDBJ databases">
        <title>Nepenthes gracilis genome sequencing.</title>
        <authorList>
            <person name="Fukushima K."/>
        </authorList>
    </citation>
    <scope>NUCLEOTIDE SEQUENCE</scope>
    <source>
        <strain evidence="1">SING2019-196</strain>
    </source>
</reference>